<dbReference type="AlphaFoldDB" id="A0A3D9CZV2"/>
<evidence type="ECO:0000313" key="2">
    <source>
        <dbReference type="EMBL" id="REC71177.1"/>
    </source>
</evidence>
<evidence type="ECO:0000313" key="3">
    <source>
        <dbReference type="Proteomes" id="UP000256326"/>
    </source>
</evidence>
<feature type="compositionally biased region" description="Basic and acidic residues" evidence="1">
    <location>
        <begin position="42"/>
        <end position="54"/>
    </location>
</feature>
<sequence>MKKFISTITLLIISLSTVGCREAEELSAIPENSIENSITQKAKQDSSKSNKDGDSSNITNDEGEPKKDKIKW</sequence>
<evidence type="ECO:0008006" key="4">
    <source>
        <dbReference type="Google" id="ProtNLM"/>
    </source>
</evidence>
<organism evidence="2 3">
    <name type="scientific">Epilithonimonas hispanica</name>
    <dbReference type="NCBI Taxonomy" id="358687"/>
    <lineage>
        <taxon>Bacteria</taxon>
        <taxon>Pseudomonadati</taxon>
        <taxon>Bacteroidota</taxon>
        <taxon>Flavobacteriia</taxon>
        <taxon>Flavobacteriales</taxon>
        <taxon>Weeksellaceae</taxon>
        <taxon>Chryseobacterium group</taxon>
        <taxon>Epilithonimonas</taxon>
    </lineage>
</organism>
<evidence type="ECO:0000256" key="1">
    <source>
        <dbReference type="SAM" id="MobiDB-lite"/>
    </source>
</evidence>
<feature type="region of interest" description="Disordered" evidence="1">
    <location>
        <begin position="31"/>
        <end position="72"/>
    </location>
</feature>
<feature type="compositionally biased region" description="Basic and acidic residues" evidence="1">
    <location>
        <begin position="63"/>
        <end position="72"/>
    </location>
</feature>
<accession>A0A3D9CZV2</accession>
<name>A0A3D9CZV2_9FLAO</name>
<dbReference type="EMBL" id="QNUG01000011">
    <property type="protein sequence ID" value="REC71177.1"/>
    <property type="molecule type" value="Genomic_DNA"/>
</dbReference>
<keyword evidence="3" id="KW-1185">Reference proteome</keyword>
<dbReference type="Proteomes" id="UP000256326">
    <property type="component" value="Unassembled WGS sequence"/>
</dbReference>
<dbReference type="PROSITE" id="PS51257">
    <property type="entry name" value="PROKAR_LIPOPROTEIN"/>
    <property type="match status" value="1"/>
</dbReference>
<protein>
    <recommendedName>
        <fullName evidence="4">Lipoprotein</fullName>
    </recommendedName>
</protein>
<comment type="caution">
    <text evidence="2">The sequence shown here is derived from an EMBL/GenBank/DDBJ whole genome shotgun (WGS) entry which is preliminary data.</text>
</comment>
<dbReference type="RefSeq" id="WP_116034016.1">
    <property type="nucleotide sequence ID" value="NZ_JBHLVV010000005.1"/>
</dbReference>
<reference evidence="2 3" key="1">
    <citation type="journal article" date="2006" name="Int. J. Syst. Evol. Microbiol.">
        <title>Chryseobacterium hispanicum sp. nov., isolated from the drinking water distribution system of Sevilla, Spain.</title>
        <authorList>
            <person name="Gallego V."/>
            <person name="Garcia M.T."/>
            <person name="Ventosa A."/>
        </authorList>
    </citation>
    <scope>NUCLEOTIDE SEQUENCE [LARGE SCALE GENOMIC DNA]</scope>
    <source>
        <strain evidence="2 3">KCTC 22104</strain>
    </source>
</reference>
<proteinExistence type="predicted"/>
<gene>
    <name evidence="2" type="ORF">DRF58_06495</name>
</gene>